<keyword evidence="1" id="KW-0732">Signal</keyword>
<sequence length="467" mass="48406">MHRPTARTGRRLSAAAVLAATAAVTLAGPAGATPVSAHRSYGADRYLTAVLMEDNPLEKTRAYVVTGEDFPDGLTAAAVAGHQQANVYLSPRGQLTKEVRERIGYAQEVVVVGGESALSADVTTWLQQNTRARLSRIGGANRYETAANLSAASYATGVANVLVATGTNYPDALTGSAAAAKLGVPLLLVDGNGVPAATAAELTRLNPAKITVLGSEGAVPAAVAEQLASFTTGAVDRVAGRDRYETATAVLRAFYDAATVPRALVVSGTSFADAVSVGAKAGREGSPLLLFPRDCVPQSVNLAIEEYAIGRIQAVGGPAVLTEDAAKRTSCGAGDKTYLDELGWPAGNARYESDHATIDGVFYPRSAAFDTDPRNSEYRTWALGGEYTRFTMLAGMADGTTPTLTSTVDVYADEKLIASRRIAAGSSAAFDLSVAGVQNLKIVTTSSARTAVLPTDDYVYFGDAAVS</sequence>
<comment type="caution">
    <text evidence="3">The sequence shown here is derived from an EMBL/GenBank/DDBJ whole genome shotgun (WGS) entry which is preliminary data.</text>
</comment>
<feature type="signal peptide" evidence="1">
    <location>
        <begin position="1"/>
        <end position="27"/>
    </location>
</feature>
<evidence type="ECO:0000259" key="2">
    <source>
        <dbReference type="Pfam" id="PF08305"/>
    </source>
</evidence>
<dbReference type="InterPro" id="IPR007253">
    <property type="entry name" value="Cell_wall-bd_2"/>
</dbReference>
<dbReference type="EMBL" id="BAABIL010000091">
    <property type="protein sequence ID" value="GAA4967434.1"/>
    <property type="molecule type" value="Genomic_DNA"/>
</dbReference>
<dbReference type="InterPro" id="IPR038637">
    <property type="entry name" value="NPCBM_sf"/>
</dbReference>
<keyword evidence="4" id="KW-1185">Reference proteome</keyword>
<dbReference type="InterPro" id="IPR013222">
    <property type="entry name" value="Glyco_hyd_98_carb-bd"/>
</dbReference>
<dbReference type="Gene3D" id="3.40.50.12090">
    <property type="match status" value="2"/>
</dbReference>
<dbReference type="InterPro" id="IPR008979">
    <property type="entry name" value="Galactose-bd-like_sf"/>
</dbReference>
<name>A0ABP9HCM0_9ACTN</name>
<dbReference type="PANTHER" id="PTHR30032:SF8">
    <property type="entry name" value="GERMINATION-SPECIFIC N-ACETYLMURAMOYL-L-ALANINE AMIDASE"/>
    <property type="match status" value="1"/>
</dbReference>
<feature type="domain" description="Glycosyl hydrolase family 98 putative carbohydrate-binding module" evidence="2">
    <location>
        <begin position="380"/>
        <end position="451"/>
    </location>
</feature>
<organism evidence="3 4">
    <name type="scientific">Kineococcus glutinatus</name>
    <dbReference type="NCBI Taxonomy" id="1070872"/>
    <lineage>
        <taxon>Bacteria</taxon>
        <taxon>Bacillati</taxon>
        <taxon>Actinomycetota</taxon>
        <taxon>Actinomycetes</taxon>
        <taxon>Kineosporiales</taxon>
        <taxon>Kineosporiaceae</taxon>
        <taxon>Kineococcus</taxon>
    </lineage>
</organism>
<dbReference type="Gene3D" id="2.60.120.1060">
    <property type="entry name" value="NPCBM/NEW2 domain"/>
    <property type="match status" value="1"/>
</dbReference>
<evidence type="ECO:0000313" key="3">
    <source>
        <dbReference type="EMBL" id="GAA4967434.1"/>
    </source>
</evidence>
<dbReference type="Pfam" id="PF08305">
    <property type="entry name" value="NPCBM"/>
    <property type="match status" value="1"/>
</dbReference>
<dbReference type="SUPFAM" id="SSF49785">
    <property type="entry name" value="Galactose-binding domain-like"/>
    <property type="match status" value="1"/>
</dbReference>
<accession>A0ABP9HCM0</accession>
<reference evidence="4" key="1">
    <citation type="journal article" date="2019" name="Int. J. Syst. Evol. Microbiol.">
        <title>The Global Catalogue of Microorganisms (GCM) 10K type strain sequencing project: providing services to taxonomists for standard genome sequencing and annotation.</title>
        <authorList>
            <consortium name="The Broad Institute Genomics Platform"/>
            <consortium name="The Broad Institute Genome Sequencing Center for Infectious Disease"/>
            <person name="Wu L."/>
            <person name="Ma J."/>
        </authorList>
    </citation>
    <scope>NUCLEOTIDE SEQUENCE [LARGE SCALE GENOMIC DNA]</scope>
    <source>
        <strain evidence="4">JCM 18126</strain>
    </source>
</reference>
<protein>
    <recommendedName>
        <fullName evidence="2">Glycosyl hydrolase family 98 putative carbohydrate-binding module domain-containing protein</fullName>
    </recommendedName>
</protein>
<dbReference type="Proteomes" id="UP001501195">
    <property type="component" value="Unassembled WGS sequence"/>
</dbReference>
<evidence type="ECO:0000256" key="1">
    <source>
        <dbReference type="SAM" id="SignalP"/>
    </source>
</evidence>
<gene>
    <name evidence="3" type="ORF">GCM10023225_07520</name>
</gene>
<dbReference type="InterPro" id="IPR051922">
    <property type="entry name" value="Bact_Sporulation_Assoc"/>
</dbReference>
<evidence type="ECO:0000313" key="4">
    <source>
        <dbReference type="Proteomes" id="UP001501195"/>
    </source>
</evidence>
<proteinExistence type="predicted"/>
<feature type="chain" id="PRO_5046300306" description="Glycosyl hydrolase family 98 putative carbohydrate-binding module domain-containing protein" evidence="1">
    <location>
        <begin position="28"/>
        <end position="467"/>
    </location>
</feature>
<dbReference type="Pfam" id="PF04122">
    <property type="entry name" value="CW_binding_2"/>
    <property type="match status" value="3"/>
</dbReference>
<dbReference type="RefSeq" id="WP_345711013.1">
    <property type="nucleotide sequence ID" value="NZ_BAABIL010000091.1"/>
</dbReference>
<dbReference type="PANTHER" id="PTHR30032">
    <property type="entry name" value="N-ACETYLMURAMOYL-L-ALANINE AMIDASE-RELATED"/>
    <property type="match status" value="1"/>
</dbReference>